<dbReference type="InterPro" id="IPR040256">
    <property type="entry name" value="At4g02000-like"/>
</dbReference>
<dbReference type="PANTHER" id="PTHR31286:SF180">
    <property type="entry name" value="OS10G0362600 PROTEIN"/>
    <property type="match status" value="1"/>
</dbReference>
<comment type="caution">
    <text evidence="2">The sequence shown here is derived from an EMBL/GenBank/DDBJ whole genome shotgun (WGS) entry which is preliminary data.</text>
</comment>
<dbReference type="PANTHER" id="PTHR31286">
    <property type="entry name" value="GLYCINE-RICH CELL WALL STRUCTURAL PROTEIN 1.8-LIKE"/>
    <property type="match status" value="1"/>
</dbReference>
<dbReference type="Proteomes" id="UP000634136">
    <property type="component" value="Unassembled WGS sequence"/>
</dbReference>
<proteinExistence type="predicted"/>
<dbReference type="EMBL" id="JAAIUW010000013">
    <property type="protein sequence ID" value="KAF7801984.1"/>
    <property type="molecule type" value="Genomic_DNA"/>
</dbReference>
<dbReference type="AlphaFoldDB" id="A0A834SEN3"/>
<gene>
    <name evidence="2" type="ORF">G2W53_041095</name>
</gene>
<reference evidence="2" key="1">
    <citation type="submission" date="2020-09" db="EMBL/GenBank/DDBJ databases">
        <title>Genome-Enabled Discovery of Anthraquinone Biosynthesis in Senna tora.</title>
        <authorList>
            <person name="Kang S.-H."/>
            <person name="Pandey R.P."/>
            <person name="Lee C.-M."/>
            <person name="Sim J.-S."/>
            <person name="Jeong J.-T."/>
            <person name="Choi B.-S."/>
            <person name="Jung M."/>
            <person name="Ginzburg D."/>
            <person name="Zhao K."/>
            <person name="Won S.Y."/>
            <person name="Oh T.-J."/>
            <person name="Yu Y."/>
            <person name="Kim N.-H."/>
            <person name="Lee O.R."/>
            <person name="Lee T.-H."/>
            <person name="Bashyal P."/>
            <person name="Kim T.-S."/>
            <person name="Lee W.-H."/>
            <person name="Kawkins C."/>
            <person name="Kim C.-K."/>
            <person name="Kim J.S."/>
            <person name="Ahn B.O."/>
            <person name="Rhee S.Y."/>
            <person name="Sohng J.K."/>
        </authorList>
    </citation>
    <scope>NUCLEOTIDE SEQUENCE</scope>
    <source>
        <tissue evidence="2">Leaf</tissue>
    </source>
</reference>
<accession>A0A834SEN3</accession>
<feature type="domain" description="DUF4283" evidence="1">
    <location>
        <begin position="64"/>
        <end position="108"/>
    </location>
</feature>
<name>A0A834SEN3_9FABA</name>
<evidence type="ECO:0000313" key="2">
    <source>
        <dbReference type="EMBL" id="KAF7801984.1"/>
    </source>
</evidence>
<evidence type="ECO:0000313" key="3">
    <source>
        <dbReference type="Proteomes" id="UP000634136"/>
    </source>
</evidence>
<evidence type="ECO:0000259" key="1">
    <source>
        <dbReference type="Pfam" id="PF14111"/>
    </source>
</evidence>
<dbReference type="InterPro" id="IPR025558">
    <property type="entry name" value="DUF4283"/>
</dbReference>
<dbReference type="Pfam" id="PF14111">
    <property type="entry name" value="DUF4283"/>
    <property type="match status" value="1"/>
</dbReference>
<dbReference type="OrthoDB" id="1433777at2759"/>
<protein>
    <submittedName>
        <fullName evidence="2">DUF4283 domain protein</fullName>
    </submittedName>
</protein>
<sequence length="226" mass="25815">MRFVAALNTRWALNELRRPPCTRDVVPRSLFGYCKRLNQYSESGRDDEVLVVYGEDEVLNATNTRVEEMDRNTFLFHFVKEKDMERALDNGPWIFSNKWLTLTRWKRGVEGLDDALSTVNIWMQVWGVPLHCRTEKVATKLCYLMGNVKEGANLGNKNDGVFGWILGMRKYHVAATTAAVNGDRRIAWPGGGKTMGEKEHESKERKVGWLENGHEQLVQKIGSNVG</sequence>
<organism evidence="2 3">
    <name type="scientific">Senna tora</name>
    <dbReference type="NCBI Taxonomy" id="362788"/>
    <lineage>
        <taxon>Eukaryota</taxon>
        <taxon>Viridiplantae</taxon>
        <taxon>Streptophyta</taxon>
        <taxon>Embryophyta</taxon>
        <taxon>Tracheophyta</taxon>
        <taxon>Spermatophyta</taxon>
        <taxon>Magnoliopsida</taxon>
        <taxon>eudicotyledons</taxon>
        <taxon>Gunneridae</taxon>
        <taxon>Pentapetalae</taxon>
        <taxon>rosids</taxon>
        <taxon>fabids</taxon>
        <taxon>Fabales</taxon>
        <taxon>Fabaceae</taxon>
        <taxon>Caesalpinioideae</taxon>
        <taxon>Cassia clade</taxon>
        <taxon>Senna</taxon>
    </lineage>
</organism>
<keyword evidence="3" id="KW-1185">Reference proteome</keyword>